<dbReference type="GO" id="GO:0008168">
    <property type="term" value="F:methyltransferase activity"/>
    <property type="evidence" value="ECO:0007669"/>
    <property type="project" value="UniProtKB-KW"/>
</dbReference>
<dbReference type="InterPro" id="IPR029063">
    <property type="entry name" value="SAM-dependent_MTases_sf"/>
</dbReference>
<proteinExistence type="predicted"/>
<dbReference type="SUPFAM" id="SSF53335">
    <property type="entry name" value="S-adenosyl-L-methionine-dependent methyltransferases"/>
    <property type="match status" value="1"/>
</dbReference>
<dbReference type="InterPro" id="IPR041698">
    <property type="entry name" value="Methyltransf_25"/>
</dbReference>
<keyword evidence="2" id="KW-0808">Transferase</keyword>
<feature type="domain" description="Methyltransferase" evidence="1">
    <location>
        <begin position="48"/>
        <end position="136"/>
    </location>
</feature>
<evidence type="ECO:0000313" key="2">
    <source>
        <dbReference type="EMBL" id="SHF42995.1"/>
    </source>
</evidence>
<dbReference type="EMBL" id="FQUQ01000002">
    <property type="protein sequence ID" value="SHF42995.1"/>
    <property type="molecule type" value="Genomic_DNA"/>
</dbReference>
<reference evidence="3" key="1">
    <citation type="submission" date="2016-11" db="EMBL/GenBank/DDBJ databases">
        <authorList>
            <person name="Varghese N."/>
            <person name="Submissions S."/>
        </authorList>
    </citation>
    <scope>NUCLEOTIDE SEQUENCE [LARGE SCALE GENOMIC DNA]</scope>
    <source>
        <strain evidence="3">DSM 16990</strain>
    </source>
</reference>
<dbReference type="RefSeq" id="WP_073231520.1">
    <property type="nucleotide sequence ID" value="NZ_FQUQ01000002.1"/>
</dbReference>
<dbReference type="AlphaFoldDB" id="A0A1M5BKS6"/>
<dbReference type="OrthoDB" id="9804312at2"/>
<keyword evidence="3" id="KW-1185">Reference proteome</keyword>
<keyword evidence="2" id="KW-0489">Methyltransferase</keyword>
<name>A0A1M5BKS6_9SPHI</name>
<dbReference type="Proteomes" id="UP000184287">
    <property type="component" value="Unassembled WGS sequence"/>
</dbReference>
<dbReference type="CDD" id="cd02440">
    <property type="entry name" value="AdoMet_MTases"/>
    <property type="match status" value="1"/>
</dbReference>
<evidence type="ECO:0000313" key="3">
    <source>
        <dbReference type="Proteomes" id="UP000184287"/>
    </source>
</evidence>
<organism evidence="2 3">
    <name type="scientific">Pedobacter caeni</name>
    <dbReference type="NCBI Taxonomy" id="288992"/>
    <lineage>
        <taxon>Bacteria</taxon>
        <taxon>Pseudomonadati</taxon>
        <taxon>Bacteroidota</taxon>
        <taxon>Sphingobacteriia</taxon>
        <taxon>Sphingobacteriales</taxon>
        <taxon>Sphingobacteriaceae</taxon>
        <taxon>Pedobacter</taxon>
    </lineage>
</organism>
<dbReference type="Pfam" id="PF13649">
    <property type="entry name" value="Methyltransf_25"/>
    <property type="match status" value="1"/>
</dbReference>
<dbReference type="Gene3D" id="3.40.50.150">
    <property type="entry name" value="Vaccinia Virus protein VP39"/>
    <property type="match status" value="1"/>
</dbReference>
<gene>
    <name evidence="2" type="ORF">SAMN04488522_1021237</name>
</gene>
<accession>A0A1M5BKS6</accession>
<sequence>MNKSWDEAYKNKWDNEYKVEDYVYGKGPNLFFEEWLRKFEAGSVLMPADGEGRNGVFAAEAGWKVTAFDLSAEGKTKALQLAKEKEVSISYIVGDLEELAFEKESFDAIGLIYAHFSAEKKSSFHKKLSNYLKPGGVVILEAFCKDHLALTRLNPKVGGPKELDMLFSKEEILADFEDYDLLILGEQEIELNEGIHHIGKGAVVRFVGVKRTPSE</sequence>
<protein>
    <submittedName>
        <fullName evidence="2">Methyltransferase domain-containing protein</fullName>
    </submittedName>
</protein>
<dbReference type="STRING" id="288992.SAMN04488522_1021237"/>
<evidence type="ECO:0000259" key="1">
    <source>
        <dbReference type="Pfam" id="PF13649"/>
    </source>
</evidence>
<dbReference type="GO" id="GO:0032259">
    <property type="term" value="P:methylation"/>
    <property type="evidence" value="ECO:0007669"/>
    <property type="project" value="UniProtKB-KW"/>
</dbReference>